<protein>
    <submittedName>
        <fullName evidence="3">Tim44 domain-containing protein</fullName>
    </submittedName>
</protein>
<name>A0A926HYF8_9FIRM</name>
<dbReference type="AlphaFoldDB" id="A0A926HYF8"/>
<proteinExistence type="predicted"/>
<dbReference type="Proteomes" id="UP000611762">
    <property type="component" value="Unassembled WGS sequence"/>
</dbReference>
<comment type="caution">
    <text evidence="3">The sequence shown here is derived from an EMBL/GenBank/DDBJ whole genome shotgun (WGS) entry which is preliminary data.</text>
</comment>
<dbReference type="Gene3D" id="3.10.450.240">
    <property type="match status" value="1"/>
</dbReference>
<feature type="transmembrane region" description="Helical" evidence="1">
    <location>
        <begin position="100"/>
        <end position="123"/>
    </location>
</feature>
<accession>A0A926HYF8</accession>
<keyword evidence="1" id="KW-0812">Transmembrane</keyword>
<dbReference type="Pfam" id="PF04280">
    <property type="entry name" value="Tim44"/>
    <property type="match status" value="1"/>
</dbReference>
<gene>
    <name evidence="3" type="ORF">H8698_03775</name>
</gene>
<evidence type="ECO:0000313" key="3">
    <source>
        <dbReference type="EMBL" id="MBC8540095.1"/>
    </source>
</evidence>
<keyword evidence="1" id="KW-0472">Membrane</keyword>
<organism evidence="3 4">
    <name type="scientific">Congzhengia minquanensis</name>
    <dbReference type="NCBI Taxonomy" id="2763657"/>
    <lineage>
        <taxon>Bacteria</taxon>
        <taxon>Bacillati</taxon>
        <taxon>Bacillota</taxon>
        <taxon>Clostridia</taxon>
        <taxon>Eubacteriales</taxon>
        <taxon>Oscillospiraceae</taxon>
        <taxon>Congzhengia</taxon>
    </lineage>
</organism>
<dbReference type="EMBL" id="JACRSU010000001">
    <property type="protein sequence ID" value="MBC8540095.1"/>
    <property type="molecule type" value="Genomic_DNA"/>
</dbReference>
<dbReference type="PROSITE" id="PS51257">
    <property type="entry name" value="PROKAR_LIPOPROTEIN"/>
    <property type="match status" value="1"/>
</dbReference>
<sequence length="337" mass="37749">MKKHTRKMLKVCSFFVILIVLTYSCLAVYSAFAMTEEQILGYGYQIVPTGVGNQNSYSSGSSDYSSSSGYGSSSDYGSSSGRYNSSYTGYGHTYSGSSSFGLGSGVIIIVFIIIVIVSIYSGVKKGQAQTRQTTYVPPQPKPNPFIKPAVSPEAEIRRTDPNFSEEAFLAWANEVFITLNVAWTKQDWKMIRPFESEELFREHSMQLDEYIRNGTVNYLERVAVKDSFIDRYYVDQNKEYIVVKMRTNMIDYVKETETGRILAGSTTQLWEMVHTLTFMRTAGVQTVEHPETLHVTNCPNCGAPTEITSAGECPYCKSVITSGTFNWVLCKFIGENL</sequence>
<keyword evidence="1" id="KW-1133">Transmembrane helix</keyword>
<dbReference type="InterPro" id="IPR007379">
    <property type="entry name" value="Tim44-like_dom"/>
</dbReference>
<reference evidence="3" key="1">
    <citation type="submission" date="2020-08" db="EMBL/GenBank/DDBJ databases">
        <title>Genome public.</title>
        <authorList>
            <person name="Liu C."/>
            <person name="Sun Q."/>
        </authorList>
    </citation>
    <scope>NUCLEOTIDE SEQUENCE</scope>
    <source>
        <strain evidence="3">H8</strain>
    </source>
</reference>
<dbReference type="PANTHER" id="PTHR41542">
    <property type="entry name" value="BLL5807 PROTEIN"/>
    <property type="match status" value="1"/>
</dbReference>
<feature type="domain" description="Tim44-like" evidence="2">
    <location>
        <begin position="149"/>
        <end position="334"/>
    </location>
</feature>
<evidence type="ECO:0000256" key="1">
    <source>
        <dbReference type="SAM" id="Phobius"/>
    </source>
</evidence>
<dbReference type="InterPro" id="IPR032710">
    <property type="entry name" value="NTF2-like_dom_sf"/>
</dbReference>
<keyword evidence="4" id="KW-1185">Reference proteome</keyword>
<evidence type="ECO:0000313" key="4">
    <source>
        <dbReference type="Proteomes" id="UP000611762"/>
    </source>
</evidence>
<dbReference type="SUPFAM" id="SSF54427">
    <property type="entry name" value="NTF2-like"/>
    <property type="match status" value="1"/>
</dbReference>
<evidence type="ECO:0000259" key="2">
    <source>
        <dbReference type="SMART" id="SM00978"/>
    </source>
</evidence>
<dbReference type="RefSeq" id="WP_249311227.1">
    <property type="nucleotide sequence ID" value="NZ_JACRSU010000001.1"/>
</dbReference>
<dbReference type="PANTHER" id="PTHR41542:SF1">
    <property type="entry name" value="BLL5807 PROTEIN"/>
    <property type="match status" value="1"/>
</dbReference>
<dbReference type="SMART" id="SM00978">
    <property type="entry name" value="Tim44"/>
    <property type="match status" value="1"/>
</dbReference>